<accession>A0A9W9VJP4</accession>
<dbReference type="PANTHER" id="PTHR24198">
    <property type="entry name" value="ANKYRIN REPEAT AND PROTEIN KINASE DOMAIN-CONTAINING PROTEIN"/>
    <property type="match status" value="1"/>
</dbReference>
<dbReference type="PROSITE" id="PS50297">
    <property type="entry name" value="ANK_REP_REGION"/>
    <property type="match status" value="2"/>
</dbReference>
<dbReference type="PROSITE" id="PS50181">
    <property type="entry name" value="FBOX"/>
    <property type="match status" value="1"/>
</dbReference>
<dbReference type="Pfam" id="PF12796">
    <property type="entry name" value="Ank_2"/>
    <property type="match status" value="2"/>
</dbReference>
<organism evidence="5 6">
    <name type="scientific">Penicillium cataractarum</name>
    <dbReference type="NCBI Taxonomy" id="2100454"/>
    <lineage>
        <taxon>Eukaryota</taxon>
        <taxon>Fungi</taxon>
        <taxon>Dikarya</taxon>
        <taxon>Ascomycota</taxon>
        <taxon>Pezizomycotina</taxon>
        <taxon>Eurotiomycetes</taxon>
        <taxon>Eurotiomycetidae</taxon>
        <taxon>Eurotiales</taxon>
        <taxon>Aspergillaceae</taxon>
        <taxon>Penicillium</taxon>
    </lineage>
</organism>
<evidence type="ECO:0000259" key="4">
    <source>
        <dbReference type="PROSITE" id="PS50181"/>
    </source>
</evidence>
<dbReference type="OrthoDB" id="341259at2759"/>
<evidence type="ECO:0000256" key="3">
    <source>
        <dbReference type="PROSITE-ProRule" id="PRU00023"/>
    </source>
</evidence>
<name>A0A9W9VJP4_9EURO</name>
<dbReference type="GO" id="GO:0005737">
    <property type="term" value="C:cytoplasm"/>
    <property type="evidence" value="ECO:0007669"/>
    <property type="project" value="TreeGrafter"/>
</dbReference>
<dbReference type="SUPFAM" id="SSF140860">
    <property type="entry name" value="Pseudo ankyrin repeat-like"/>
    <property type="match status" value="1"/>
</dbReference>
<dbReference type="Gene3D" id="1.25.40.20">
    <property type="entry name" value="Ankyrin repeat-containing domain"/>
    <property type="match status" value="4"/>
</dbReference>
<evidence type="ECO:0000256" key="2">
    <source>
        <dbReference type="ARBA" id="ARBA00023043"/>
    </source>
</evidence>
<keyword evidence="2 3" id="KW-0040">ANK repeat</keyword>
<dbReference type="SUPFAM" id="SSF48403">
    <property type="entry name" value="Ankyrin repeat"/>
    <property type="match status" value="2"/>
</dbReference>
<dbReference type="InterPro" id="IPR002110">
    <property type="entry name" value="Ankyrin_rpt"/>
</dbReference>
<dbReference type="SMART" id="SM00248">
    <property type="entry name" value="ANK"/>
    <property type="match status" value="11"/>
</dbReference>
<evidence type="ECO:0000313" key="5">
    <source>
        <dbReference type="EMBL" id="KAJ5381896.1"/>
    </source>
</evidence>
<keyword evidence="6" id="KW-1185">Reference proteome</keyword>
<dbReference type="PROSITE" id="PS50088">
    <property type="entry name" value="ANK_REPEAT"/>
    <property type="match status" value="2"/>
</dbReference>
<feature type="repeat" description="ANK" evidence="3">
    <location>
        <begin position="192"/>
        <end position="224"/>
    </location>
</feature>
<dbReference type="CDD" id="cd09917">
    <property type="entry name" value="F-box_SF"/>
    <property type="match status" value="1"/>
</dbReference>
<dbReference type="GeneID" id="81436432"/>
<reference evidence="5" key="2">
    <citation type="journal article" date="2023" name="IMA Fungus">
        <title>Comparative genomic study of the Penicillium genus elucidates a diverse pangenome and 15 lateral gene transfer events.</title>
        <authorList>
            <person name="Petersen C."/>
            <person name="Sorensen T."/>
            <person name="Nielsen M.R."/>
            <person name="Sondergaard T.E."/>
            <person name="Sorensen J.L."/>
            <person name="Fitzpatrick D.A."/>
            <person name="Frisvad J.C."/>
            <person name="Nielsen K.L."/>
        </authorList>
    </citation>
    <scope>NUCLEOTIDE SEQUENCE</scope>
    <source>
        <strain evidence="5">IBT 29864</strain>
    </source>
</reference>
<keyword evidence="1" id="KW-0677">Repeat</keyword>
<dbReference type="InterPro" id="IPR001810">
    <property type="entry name" value="F-box_dom"/>
</dbReference>
<feature type="repeat" description="ANK" evidence="3">
    <location>
        <begin position="227"/>
        <end position="252"/>
    </location>
</feature>
<dbReference type="RefSeq" id="XP_056559467.1">
    <property type="nucleotide sequence ID" value="XM_056697255.1"/>
</dbReference>
<dbReference type="InterPro" id="IPR036770">
    <property type="entry name" value="Ankyrin_rpt-contain_sf"/>
</dbReference>
<dbReference type="Pfam" id="PF12937">
    <property type="entry name" value="F-box-like"/>
    <property type="match status" value="1"/>
</dbReference>
<sequence length="706" mass="77773">MGEFLELPPELLIMVVHHLEYASDLNNLARVCCRLYAIPNSKLYHYFAHTVSPKGLETLIKRGNTPALYKLLSTGINLDQHVFNATPSLLSLAVSHGQLGFLELLFDHYNISLLIGEFIKEPGNGGPILETAVKHGSTDIVRFLVEHGVPAEITLTPSARSLLSLAAGWGHLDLVSYLITDSRCDLNWLDEANRHPLWWAAHQGHLEVVKLLVEAGSDFKLATSEDNGWTPLYAAASKNHEDVVKYLLGLGAWETANLRGLADVAANGGGSMISLILGDVNTDVLFEACNSQERTYLLFCAIVSNNYRLVQTILARGCSVMLEVGGISALTLAIRCGHQEVLRMMLNQATEATAQFSLSRNVLKTIMLDALQTKNKAIIEMVVACLDAITIRLCDLEWLCGRPEASELGPIILRRIWDLSRGEKHVSDEMIFWGLQYDALPMVHKMIQGRGLGPFDIIRHAKSNVNDQLFPLSFTLLESAAILGSLDSFKMILARGAFLTPEVAAYGRVLAFAVYRKQPGIVKLFMDSNFNPDFAPRVNGIRCHLLILAAHSQPRAYAQPPGGTFESRQVATINLLIDSGACVDALNGKGLTALYYATVQEDMVVIPELLSRGASPLAGSDMLKSPLYAAVQKNNMNIVKLLLKSLSSQSTTCHELEPLLKAVADPDSNPRDVIDTSSSPGDWDKFFILRELKNHYWRLRYPVPEA</sequence>
<reference evidence="5" key="1">
    <citation type="submission" date="2022-11" db="EMBL/GenBank/DDBJ databases">
        <authorList>
            <person name="Petersen C."/>
        </authorList>
    </citation>
    <scope>NUCLEOTIDE SEQUENCE</scope>
    <source>
        <strain evidence="5">IBT 29864</strain>
    </source>
</reference>
<feature type="domain" description="F-box" evidence="4">
    <location>
        <begin position="1"/>
        <end position="50"/>
    </location>
</feature>
<proteinExistence type="predicted"/>
<dbReference type="PANTHER" id="PTHR24198:SF165">
    <property type="entry name" value="ANKYRIN REPEAT-CONTAINING PROTEIN-RELATED"/>
    <property type="match status" value="1"/>
</dbReference>
<dbReference type="AlphaFoldDB" id="A0A9W9VJP4"/>
<dbReference type="EMBL" id="JAPZBS010000002">
    <property type="protein sequence ID" value="KAJ5381896.1"/>
    <property type="molecule type" value="Genomic_DNA"/>
</dbReference>
<dbReference type="Proteomes" id="UP001147782">
    <property type="component" value="Unassembled WGS sequence"/>
</dbReference>
<comment type="caution">
    <text evidence="5">The sequence shown here is derived from an EMBL/GenBank/DDBJ whole genome shotgun (WGS) entry which is preliminary data.</text>
</comment>
<evidence type="ECO:0000256" key="1">
    <source>
        <dbReference type="ARBA" id="ARBA00022737"/>
    </source>
</evidence>
<evidence type="ECO:0000313" key="6">
    <source>
        <dbReference type="Proteomes" id="UP001147782"/>
    </source>
</evidence>
<protein>
    <submittedName>
        <fullName evidence="5">Ankyrin</fullName>
    </submittedName>
</protein>
<gene>
    <name evidence="5" type="ORF">N7496_004324</name>
</gene>